<dbReference type="Gene3D" id="3.30.559.30">
    <property type="entry name" value="Nonribosomal peptide synthetase, condensation domain"/>
    <property type="match status" value="1"/>
</dbReference>
<dbReference type="EMBL" id="AEAH01004084">
    <property type="protein sequence ID" value="EGH35817.1"/>
    <property type="molecule type" value="Genomic_DNA"/>
</dbReference>
<dbReference type="Proteomes" id="UP000004471">
    <property type="component" value="Unassembled WGS sequence"/>
</dbReference>
<feature type="non-terminal residue" evidence="2">
    <location>
        <position position="1"/>
    </location>
</feature>
<dbReference type="AlphaFoldDB" id="F3G025"/>
<dbReference type="SUPFAM" id="SSF52777">
    <property type="entry name" value="CoA-dependent acyltransferases"/>
    <property type="match status" value="1"/>
</dbReference>
<dbReference type="Pfam" id="PF00668">
    <property type="entry name" value="Condensation"/>
    <property type="match status" value="1"/>
</dbReference>
<dbReference type="GO" id="GO:0003824">
    <property type="term" value="F:catalytic activity"/>
    <property type="evidence" value="ECO:0007669"/>
    <property type="project" value="InterPro"/>
</dbReference>
<comment type="caution">
    <text evidence="2">The sequence shown here is derived from an EMBL/GenBank/DDBJ whole genome shotgun (WGS) entry which is preliminary data.</text>
</comment>
<organism evidence="2 3">
    <name type="scientific">Pseudomonas syringae pv. japonica str. M301072</name>
    <dbReference type="NCBI Taxonomy" id="629262"/>
    <lineage>
        <taxon>Bacteria</taxon>
        <taxon>Pseudomonadati</taxon>
        <taxon>Pseudomonadota</taxon>
        <taxon>Gammaproteobacteria</taxon>
        <taxon>Pseudomonadales</taxon>
        <taxon>Pseudomonadaceae</taxon>
        <taxon>Pseudomonas</taxon>
        <taxon>Pseudomonas syringae</taxon>
    </lineage>
</organism>
<feature type="domain" description="Condensation" evidence="1">
    <location>
        <begin position="1"/>
        <end position="37"/>
    </location>
</feature>
<reference evidence="2 3" key="1">
    <citation type="journal article" date="2011" name="PLoS Pathog.">
        <title>Dynamic evolution of pathogenicity revealed by sequencing and comparative genomics of 19 Pseudomonas syringae isolates.</title>
        <authorList>
            <person name="Baltrus D.A."/>
            <person name="Nishimura M.T."/>
            <person name="Romanchuk A."/>
            <person name="Chang J.H."/>
            <person name="Mukhtar M.S."/>
            <person name="Cherkis K."/>
            <person name="Roach J."/>
            <person name="Grant S.R."/>
            <person name="Jones C.D."/>
            <person name="Dangl J.L."/>
        </authorList>
    </citation>
    <scope>NUCLEOTIDE SEQUENCE [LARGE SCALE GENOMIC DNA]</scope>
    <source>
        <strain evidence="3">M301072PT</strain>
    </source>
</reference>
<gene>
    <name evidence="2" type="ORF">PSYJA_44971</name>
</gene>
<dbReference type="InterPro" id="IPR001242">
    <property type="entry name" value="Condensation_dom"/>
</dbReference>
<evidence type="ECO:0000259" key="1">
    <source>
        <dbReference type="Pfam" id="PF00668"/>
    </source>
</evidence>
<evidence type="ECO:0000313" key="2">
    <source>
        <dbReference type="EMBL" id="EGH35817.1"/>
    </source>
</evidence>
<accession>F3G025</accession>
<evidence type="ECO:0000313" key="3">
    <source>
        <dbReference type="Proteomes" id="UP000004471"/>
    </source>
</evidence>
<protein>
    <submittedName>
        <fullName evidence="2">Pyoverdine sidechain peptide synthetase IV, D-Asp-L-Ser component</fullName>
    </submittedName>
</protein>
<name>F3G025_PSESX</name>
<feature type="non-terminal residue" evidence="2">
    <location>
        <position position="38"/>
    </location>
</feature>
<sequence length="38" mass="4120">EQRVTLNTLVQSAWLLVLQRYTGQSSVTFGATVAGRPA</sequence>
<proteinExistence type="predicted"/>